<organism evidence="1 2">
    <name type="scientific">Shiella aurantiaca</name>
    <dbReference type="NCBI Taxonomy" id="3058365"/>
    <lineage>
        <taxon>Bacteria</taxon>
        <taxon>Pseudomonadati</taxon>
        <taxon>Bacteroidota</taxon>
        <taxon>Cytophagia</taxon>
        <taxon>Cytophagales</taxon>
        <taxon>Shiellaceae</taxon>
        <taxon>Shiella</taxon>
    </lineage>
</organism>
<dbReference type="RefSeq" id="WP_320002515.1">
    <property type="nucleotide sequence ID" value="NZ_JAUHJS010000001.1"/>
</dbReference>
<gene>
    <name evidence="1" type="ORF">QWY31_00655</name>
</gene>
<name>A0ABT8F1S9_9BACT</name>
<comment type="caution">
    <text evidence="1">The sequence shown here is derived from an EMBL/GenBank/DDBJ whole genome shotgun (WGS) entry which is preliminary data.</text>
</comment>
<evidence type="ECO:0000313" key="1">
    <source>
        <dbReference type="EMBL" id="MDN4163986.1"/>
    </source>
</evidence>
<evidence type="ECO:0000313" key="2">
    <source>
        <dbReference type="Proteomes" id="UP001168552"/>
    </source>
</evidence>
<dbReference type="EMBL" id="JAUHJS010000001">
    <property type="protein sequence ID" value="MDN4163986.1"/>
    <property type="molecule type" value="Genomic_DNA"/>
</dbReference>
<dbReference type="Proteomes" id="UP001168552">
    <property type="component" value="Unassembled WGS sequence"/>
</dbReference>
<reference evidence="1" key="1">
    <citation type="submission" date="2023-06" db="EMBL/GenBank/DDBJ databases">
        <title>Cytophagales bacterium Strain LB-30, isolated from soil.</title>
        <authorList>
            <person name="Liu B."/>
        </authorList>
    </citation>
    <scope>NUCLEOTIDE SEQUENCE</scope>
    <source>
        <strain evidence="1">LB-30</strain>
    </source>
</reference>
<protein>
    <submittedName>
        <fullName evidence="1">Uncharacterized protein</fullName>
    </submittedName>
</protein>
<sequence length="177" mass="20019">MWRSMSIQGPKARGLYVQPEALYRFKEMVAAIVMDHVLVISTPYRTDILYQADNCQAETLCKAWFVFAGNPSSSSCMDCIHLSEGKEEVLQHYFTSLGYLMSNTYAFGCYRNQFNQLRSAEAENPILQEISRCDKHLQDKIGSIRLPLVMDLPSVGISSPFNCKAFAQESRVQASLN</sequence>
<proteinExistence type="predicted"/>
<accession>A0ABT8F1S9</accession>
<keyword evidence="2" id="KW-1185">Reference proteome</keyword>